<proteinExistence type="predicted"/>
<dbReference type="EMBL" id="WQLW01000010">
    <property type="protein sequence ID" value="MVO10128.1"/>
    <property type="molecule type" value="Genomic_DNA"/>
</dbReference>
<organism evidence="1 2">
    <name type="scientific">Flavobacterium profundi</name>
    <dbReference type="NCBI Taxonomy" id="1774945"/>
    <lineage>
        <taxon>Bacteria</taxon>
        <taxon>Pseudomonadati</taxon>
        <taxon>Bacteroidota</taxon>
        <taxon>Flavobacteriia</taxon>
        <taxon>Flavobacteriales</taxon>
        <taxon>Flavobacteriaceae</taxon>
        <taxon>Flavobacterium</taxon>
    </lineage>
</organism>
<accession>A0A6I4ITN0</accession>
<gene>
    <name evidence="1" type="ORF">GOQ30_13230</name>
</gene>
<reference evidence="2" key="1">
    <citation type="submission" date="2019-05" db="EMBL/GenBank/DDBJ databases">
        <title>Flavobacterium profundi sp. nov., isolated from a deep-sea seamount.</title>
        <authorList>
            <person name="Zhang D.-C."/>
        </authorList>
    </citation>
    <scope>NUCLEOTIDE SEQUENCE [LARGE SCALE GENOMIC DNA]</scope>
    <source>
        <strain evidence="2">TP390</strain>
    </source>
</reference>
<dbReference type="InterPro" id="IPR015943">
    <property type="entry name" value="WD40/YVTN_repeat-like_dom_sf"/>
</dbReference>
<dbReference type="SUPFAM" id="SSF110296">
    <property type="entry name" value="Oligoxyloglucan reducing end-specific cellobiohydrolase"/>
    <property type="match status" value="1"/>
</dbReference>
<dbReference type="RefSeq" id="WP_140998534.1">
    <property type="nucleotide sequence ID" value="NZ_VDCZ01000010.1"/>
</dbReference>
<dbReference type="Gene3D" id="2.60.40.10">
    <property type="entry name" value="Immunoglobulins"/>
    <property type="match status" value="1"/>
</dbReference>
<name>A0A6I4ITN0_9FLAO</name>
<dbReference type="AlphaFoldDB" id="A0A6I4ITN0"/>
<keyword evidence="2" id="KW-1185">Reference proteome</keyword>
<dbReference type="InterPro" id="IPR013783">
    <property type="entry name" value="Ig-like_fold"/>
</dbReference>
<dbReference type="Proteomes" id="UP000431264">
    <property type="component" value="Unassembled WGS sequence"/>
</dbReference>
<sequence>MKRIYLLIVCTIICTNYSCSKDEAETTTENPEPVILVPQITTINKDFFLEGEELIINGTNFISENQQTKLSFKNSVNNQEVLKDITPISNTEIRFTVTNDISIERNSVKIKIQNKESNLKDVFILPKGWYKINTYDNSTANILKSFVFTDTEEVFMNVKYSTNNGNSTSNYQSLKKLKTSYIGFENLDINGTYTSSFNMFNKSIGAFCSAFNTFSTSDGFNSVVQNNIFLPASGLMSAIDENYIYYFDEDTFLFYNIWDVQFLTEDSGNTFTNIPTPAVTSQEYFPNTNTIKSGPRVIYMQKSSNNKFYKIGYRLAKATTNSPLEYKNLILESDTGLDNWNLIDNTSEANIEAITKSKFISINNIYSISSENLVLSTDYMHSWVTIKPNVKYIALKNQDTWYIHENDAIYKTIDGGQNWTLELNLTPNAVINDISFSNNKIIISGQNGLLYIKHE</sequence>
<protein>
    <recommendedName>
        <fullName evidence="3">IPT/TIG domain-containing protein</fullName>
    </recommendedName>
</protein>
<comment type="caution">
    <text evidence="1">The sequence shown here is derived from an EMBL/GenBank/DDBJ whole genome shotgun (WGS) entry which is preliminary data.</text>
</comment>
<dbReference type="Gene3D" id="2.130.10.10">
    <property type="entry name" value="YVTN repeat-like/Quinoprotein amine dehydrogenase"/>
    <property type="match status" value="1"/>
</dbReference>
<evidence type="ECO:0000313" key="1">
    <source>
        <dbReference type="EMBL" id="MVO10128.1"/>
    </source>
</evidence>
<dbReference type="OrthoDB" id="1313924at2"/>
<evidence type="ECO:0008006" key="3">
    <source>
        <dbReference type="Google" id="ProtNLM"/>
    </source>
</evidence>
<evidence type="ECO:0000313" key="2">
    <source>
        <dbReference type="Proteomes" id="UP000431264"/>
    </source>
</evidence>